<dbReference type="Gene3D" id="2.60.120.430">
    <property type="entry name" value="Galactose-binding lectin"/>
    <property type="match status" value="2"/>
</dbReference>
<keyword evidence="8" id="KW-0325">Glycoprotein</keyword>
<feature type="domain" description="Malectin" evidence="10">
    <location>
        <begin position="63"/>
        <end position="204"/>
    </location>
</feature>
<proteinExistence type="inferred from homology"/>
<dbReference type="Pfam" id="PF11721">
    <property type="entry name" value="Malectin"/>
    <property type="match status" value="2"/>
</dbReference>
<comment type="caution">
    <text evidence="11">The sequence shown here is derived from an EMBL/GenBank/DDBJ whole genome shotgun (WGS) entry which is preliminary data.</text>
</comment>
<dbReference type="PANTHER" id="PTHR13460:SF0">
    <property type="entry name" value="MALECTIN"/>
    <property type="match status" value="1"/>
</dbReference>
<comment type="subcellular location">
    <subcellularLocation>
        <location evidence="1">Endoplasmic reticulum membrane</location>
        <topology evidence="1">Single-pass type I membrane protein</topology>
    </subcellularLocation>
</comment>
<keyword evidence="3" id="KW-0812">Transmembrane</keyword>
<dbReference type="InterPro" id="IPR039155">
    <property type="entry name" value="MLEC"/>
</dbReference>
<dbReference type="AlphaFoldDB" id="L8JLN6"/>
<keyword evidence="6" id="KW-1133">Transmembrane helix</keyword>
<evidence type="ECO:0000256" key="9">
    <source>
        <dbReference type="ARBA" id="ARBA00023277"/>
    </source>
</evidence>
<evidence type="ECO:0000256" key="6">
    <source>
        <dbReference type="ARBA" id="ARBA00022989"/>
    </source>
</evidence>
<dbReference type="GO" id="GO:0016020">
    <property type="term" value="C:membrane"/>
    <property type="evidence" value="ECO:0007669"/>
    <property type="project" value="TreeGrafter"/>
</dbReference>
<protein>
    <submittedName>
        <fullName evidence="11">Ring canal kelch-like protein</fullName>
    </submittedName>
</protein>
<evidence type="ECO:0000256" key="7">
    <source>
        <dbReference type="ARBA" id="ARBA00023136"/>
    </source>
</evidence>
<evidence type="ECO:0000259" key="10">
    <source>
        <dbReference type="Pfam" id="PF11721"/>
    </source>
</evidence>
<dbReference type="InterPro" id="IPR021720">
    <property type="entry name" value="Malectin_dom"/>
</dbReference>
<feature type="domain" description="Malectin" evidence="10">
    <location>
        <begin position="330"/>
        <end position="473"/>
    </location>
</feature>
<dbReference type="PANTHER" id="PTHR13460">
    <property type="match status" value="1"/>
</dbReference>
<dbReference type="eggNOG" id="COG3055">
    <property type="taxonomic scope" value="Bacteria"/>
</dbReference>
<evidence type="ECO:0000256" key="4">
    <source>
        <dbReference type="ARBA" id="ARBA00022729"/>
    </source>
</evidence>
<dbReference type="GO" id="GO:0030246">
    <property type="term" value="F:carbohydrate binding"/>
    <property type="evidence" value="ECO:0007669"/>
    <property type="project" value="InterPro"/>
</dbReference>
<comment type="similarity">
    <text evidence="2">Belongs to the malectin family.</text>
</comment>
<name>L8JLN6_9BACT</name>
<evidence type="ECO:0000256" key="8">
    <source>
        <dbReference type="ARBA" id="ARBA00023180"/>
    </source>
</evidence>
<organism evidence="11 12">
    <name type="scientific">Fulvivirga imtechensis AK7</name>
    <dbReference type="NCBI Taxonomy" id="1237149"/>
    <lineage>
        <taxon>Bacteria</taxon>
        <taxon>Pseudomonadati</taxon>
        <taxon>Bacteroidota</taxon>
        <taxon>Cytophagia</taxon>
        <taxon>Cytophagales</taxon>
        <taxon>Fulvivirgaceae</taxon>
        <taxon>Fulvivirga</taxon>
    </lineage>
</organism>
<dbReference type="InterPro" id="IPR008979">
    <property type="entry name" value="Galactose-bd-like_sf"/>
</dbReference>
<keyword evidence="4" id="KW-0732">Signal</keyword>
<dbReference type="OrthoDB" id="9805017at2"/>
<dbReference type="RefSeq" id="WP_009583314.1">
    <property type="nucleotide sequence ID" value="NZ_AMZN01000115.1"/>
</dbReference>
<accession>L8JLN6</accession>
<dbReference type="STRING" id="1237149.C900_00397"/>
<evidence type="ECO:0000256" key="2">
    <source>
        <dbReference type="ARBA" id="ARBA00009141"/>
    </source>
</evidence>
<dbReference type="SUPFAM" id="SSF49785">
    <property type="entry name" value="Galactose-binding domain-like"/>
    <property type="match status" value="2"/>
</dbReference>
<keyword evidence="5" id="KW-0256">Endoplasmic reticulum</keyword>
<dbReference type="EMBL" id="AMZN01000115">
    <property type="protein sequence ID" value="ELR68429.1"/>
    <property type="molecule type" value="Genomic_DNA"/>
</dbReference>
<evidence type="ECO:0000313" key="11">
    <source>
        <dbReference type="EMBL" id="ELR68429.1"/>
    </source>
</evidence>
<keyword evidence="7" id="KW-0472">Membrane</keyword>
<dbReference type="Proteomes" id="UP000011135">
    <property type="component" value="Unassembled WGS sequence"/>
</dbReference>
<sequence length="590" mass="65503">MKPLFYLVTKNALGAVCLVSCLAVYGQQKNTVSILNKTHTLEELQTLRKETNQQVPASEYLYRVNAGGWKAPASWQEDSKANPSPYVNNDVIGYQSARAATWRGDFYTEKSRVNMSTSNMEWDFPVANGSYIVTLHFIEGRNTSQTVGSRVFDVEVEGRLAMDDFDVVRFTGKAFPVYFDVSVEVTDGNLDIDFITEKGSSLISAIEIRPGSMPMEPFISYNSYGLEFEVKEGTEMRIPIRATDYDSPSDAIKLEGEIVEGNIPYVMLDYGHGYGELIIRPDYSDAPSNDELSYLFFISAEDEGGSETDCNACWATGALKIIDTPGGSPVYRVNAGDWEVMKAPQASWEEDSHANPHRYVNNGVIGFAAANHSIKSNSTDAPFKVLTKSRVDNGRGEMAWSFPVPDGSYTVNLYFVESNFNHPGERVFDVMVEGSTVLNYFDILSETGVNKPLQKTIVTTVTDNYLNIDFLQRKANPIIAAIEVIYNGQITDTTGLKVVSADSKPLQKTISVFPNPVGDHLTVVLPEASRQVITIRLLDDTNQIMYESVDTSDVARTEVKFNLSTRLPRGLYHAEISAGKSKKYVKVIKK</sequence>
<gene>
    <name evidence="11" type="ORF">C900_00397</name>
</gene>
<evidence type="ECO:0000256" key="3">
    <source>
        <dbReference type="ARBA" id="ARBA00022692"/>
    </source>
</evidence>
<keyword evidence="12" id="KW-1185">Reference proteome</keyword>
<evidence type="ECO:0000313" key="12">
    <source>
        <dbReference type="Proteomes" id="UP000011135"/>
    </source>
</evidence>
<keyword evidence="9" id="KW-0119">Carbohydrate metabolism</keyword>
<evidence type="ECO:0000256" key="5">
    <source>
        <dbReference type="ARBA" id="ARBA00022824"/>
    </source>
</evidence>
<reference evidence="11 12" key="1">
    <citation type="submission" date="2012-12" db="EMBL/GenBank/DDBJ databases">
        <title>Genome assembly of Fulvivirga imtechensis AK7.</title>
        <authorList>
            <person name="Nupur N."/>
            <person name="Khatri I."/>
            <person name="Kumar R."/>
            <person name="Subramanian S."/>
            <person name="Pinnaka A."/>
        </authorList>
    </citation>
    <scope>NUCLEOTIDE SEQUENCE [LARGE SCALE GENOMIC DNA]</scope>
    <source>
        <strain evidence="11 12">AK7</strain>
    </source>
</reference>
<evidence type="ECO:0000256" key="1">
    <source>
        <dbReference type="ARBA" id="ARBA00004115"/>
    </source>
</evidence>